<dbReference type="MEROPS" id="S01.117"/>
<keyword evidence="9" id="KW-1015">Disulfide bond</keyword>
<evidence type="ECO:0000256" key="4">
    <source>
        <dbReference type="ARBA" id="ARBA00022670"/>
    </source>
</evidence>
<evidence type="ECO:0000256" key="9">
    <source>
        <dbReference type="ARBA" id="ARBA00023157"/>
    </source>
</evidence>
<name>B4LJ08_DROVI</name>
<dbReference type="GO" id="GO:0004252">
    <property type="term" value="F:serine-type endopeptidase activity"/>
    <property type="evidence" value="ECO:0007669"/>
    <property type="project" value="UniProtKB-EC"/>
</dbReference>
<evidence type="ECO:0000259" key="12">
    <source>
        <dbReference type="PROSITE" id="PS50240"/>
    </source>
</evidence>
<evidence type="ECO:0000256" key="1">
    <source>
        <dbReference type="ARBA" id="ARBA00004239"/>
    </source>
</evidence>
<dbReference type="eggNOG" id="KOG3627">
    <property type="taxonomic scope" value="Eukaryota"/>
</dbReference>
<dbReference type="SMR" id="B4LJ08"/>
<dbReference type="InParanoid" id="B4LJ08"/>
<dbReference type="EMBL" id="CH940648">
    <property type="protein sequence ID" value="EDW60458.2"/>
    <property type="molecule type" value="Genomic_DNA"/>
</dbReference>
<dbReference type="Gene3D" id="2.40.10.10">
    <property type="entry name" value="Trypsin-like serine proteases"/>
    <property type="match status" value="1"/>
</dbReference>
<dbReference type="FunFam" id="2.40.10.10:FF:000047">
    <property type="entry name" value="Trypsin eta"/>
    <property type="match status" value="1"/>
</dbReference>
<dbReference type="OrthoDB" id="10059102at2759"/>
<evidence type="ECO:0000256" key="7">
    <source>
        <dbReference type="ARBA" id="ARBA00022825"/>
    </source>
</evidence>
<keyword evidence="4" id="KW-0645">Protease</keyword>
<organism evidence="13 14">
    <name type="scientific">Drosophila virilis</name>
    <name type="common">Fruit fly</name>
    <dbReference type="NCBI Taxonomy" id="7244"/>
    <lineage>
        <taxon>Eukaryota</taxon>
        <taxon>Metazoa</taxon>
        <taxon>Ecdysozoa</taxon>
        <taxon>Arthropoda</taxon>
        <taxon>Hexapoda</taxon>
        <taxon>Insecta</taxon>
        <taxon>Pterygota</taxon>
        <taxon>Neoptera</taxon>
        <taxon>Endopterygota</taxon>
        <taxon>Diptera</taxon>
        <taxon>Brachycera</taxon>
        <taxon>Muscomorpha</taxon>
        <taxon>Ephydroidea</taxon>
        <taxon>Drosophilidae</taxon>
        <taxon>Drosophila</taxon>
    </lineage>
</organism>
<evidence type="ECO:0000256" key="6">
    <source>
        <dbReference type="ARBA" id="ARBA00022801"/>
    </source>
</evidence>
<accession>B4LJ08</accession>
<evidence type="ECO:0000313" key="13">
    <source>
        <dbReference type="EMBL" id="EDW60458.2"/>
    </source>
</evidence>
<dbReference type="InterPro" id="IPR001314">
    <property type="entry name" value="Peptidase_S1A"/>
</dbReference>
<evidence type="ECO:0000256" key="8">
    <source>
        <dbReference type="ARBA" id="ARBA00023145"/>
    </source>
</evidence>
<keyword evidence="6 13" id="KW-0378">Hydrolase</keyword>
<dbReference type="GO" id="GO:0016485">
    <property type="term" value="P:protein processing"/>
    <property type="evidence" value="ECO:0007669"/>
    <property type="project" value="UniProtKB-ARBA"/>
</dbReference>
<reference evidence="13 14" key="1">
    <citation type="journal article" date="2007" name="Nature">
        <title>Evolution of genes and genomes on the Drosophila phylogeny.</title>
        <authorList>
            <consortium name="Drosophila 12 Genomes Consortium"/>
            <person name="Clark A.G."/>
            <person name="Eisen M.B."/>
            <person name="Smith D.R."/>
            <person name="Bergman C.M."/>
            <person name="Oliver B."/>
            <person name="Markow T.A."/>
            <person name="Kaufman T.C."/>
            <person name="Kellis M."/>
            <person name="Gelbart W."/>
            <person name="Iyer V.N."/>
            <person name="Pollard D.A."/>
            <person name="Sackton T.B."/>
            <person name="Larracuente A.M."/>
            <person name="Singh N.D."/>
            <person name="Abad J.P."/>
            <person name="Abt D.N."/>
            <person name="Adryan B."/>
            <person name="Aguade M."/>
            <person name="Akashi H."/>
            <person name="Anderson W.W."/>
            <person name="Aquadro C.F."/>
            <person name="Ardell D.H."/>
            <person name="Arguello R."/>
            <person name="Artieri C.G."/>
            <person name="Barbash D.A."/>
            <person name="Barker D."/>
            <person name="Barsanti P."/>
            <person name="Batterham P."/>
            <person name="Batzoglou S."/>
            <person name="Begun D."/>
            <person name="Bhutkar A."/>
            <person name="Blanco E."/>
            <person name="Bosak S.A."/>
            <person name="Bradley R.K."/>
            <person name="Brand A.D."/>
            <person name="Brent M.R."/>
            <person name="Brooks A.N."/>
            <person name="Brown R.H."/>
            <person name="Butlin R.K."/>
            <person name="Caggese C."/>
            <person name="Calvi B.R."/>
            <person name="Bernardo de Carvalho A."/>
            <person name="Caspi A."/>
            <person name="Castrezana S."/>
            <person name="Celniker S.E."/>
            <person name="Chang J.L."/>
            <person name="Chapple C."/>
            <person name="Chatterji S."/>
            <person name="Chinwalla A."/>
            <person name="Civetta A."/>
            <person name="Clifton S.W."/>
            <person name="Comeron J.M."/>
            <person name="Costello J.C."/>
            <person name="Coyne J.A."/>
            <person name="Daub J."/>
            <person name="David R.G."/>
            <person name="Delcher A.L."/>
            <person name="Delehaunty K."/>
            <person name="Do C.B."/>
            <person name="Ebling H."/>
            <person name="Edwards K."/>
            <person name="Eickbush T."/>
            <person name="Evans J.D."/>
            <person name="Filipski A."/>
            <person name="Findeiss S."/>
            <person name="Freyhult E."/>
            <person name="Fulton L."/>
            <person name="Fulton R."/>
            <person name="Garcia A.C."/>
            <person name="Gardiner A."/>
            <person name="Garfield D.A."/>
            <person name="Garvin B.E."/>
            <person name="Gibson G."/>
            <person name="Gilbert D."/>
            <person name="Gnerre S."/>
            <person name="Godfrey J."/>
            <person name="Good R."/>
            <person name="Gotea V."/>
            <person name="Gravely B."/>
            <person name="Greenberg A.J."/>
            <person name="Griffiths-Jones S."/>
            <person name="Gross S."/>
            <person name="Guigo R."/>
            <person name="Gustafson E.A."/>
            <person name="Haerty W."/>
            <person name="Hahn M.W."/>
            <person name="Halligan D.L."/>
            <person name="Halpern A.L."/>
            <person name="Halter G.M."/>
            <person name="Han M.V."/>
            <person name="Heger A."/>
            <person name="Hillier L."/>
            <person name="Hinrichs A.S."/>
            <person name="Holmes I."/>
            <person name="Hoskins R.A."/>
            <person name="Hubisz M.J."/>
            <person name="Hultmark D."/>
            <person name="Huntley M.A."/>
            <person name="Jaffe D.B."/>
            <person name="Jagadeeshan S."/>
            <person name="Jeck W.R."/>
            <person name="Johnson J."/>
            <person name="Jones C.D."/>
            <person name="Jordan W.C."/>
            <person name="Karpen G.H."/>
            <person name="Kataoka E."/>
            <person name="Keightley P.D."/>
            <person name="Kheradpour P."/>
            <person name="Kirkness E.F."/>
            <person name="Koerich L.B."/>
            <person name="Kristiansen K."/>
            <person name="Kudrna D."/>
            <person name="Kulathinal R.J."/>
            <person name="Kumar S."/>
            <person name="Kwok R."/>
            <person name="Lander E."/>
            <person name="Langley C.H."/>
            <person name="Lapoint R."/>
            <person name="Lazzaro B.P."/>
            <person name="Lee S.J."/>
            <person name="Levesque L."/>
            <person name="Li R."/>
            <person name="Lin C.F."/>
            <person name="Lin M.F."/>
            <person name="Lindblad-Toh K."/>
            <person name="Llopart A."/>
            <person name="Long M."/>
            <person name="Low L."/>
            <person name="Lozovsky E."/>
            <person name="Lu J."/>
            <person name="Luo M."/>
            <person name="Machado C.A."/>
            <person name="Makalowski W."/>
            <person name="Marzo M."/>
            <person name="Matsuda M."/>
            <person name="Matzkin L."/>
            <person name="McAllister B."/>
            <person name="McBride C.S."/>
            <person name="McKernan B."/>
            <person name="McKernan K."/>
            <person name="Mendez-Lago M."/>
            <person name="Minx P."/>
            <person name="Mollenhauer M.U."/>
            <person name="Montooth K."/>
            <person name="Mount S.M."/>
            <person name="Mu X."/>
            <person name="Myers E."/>
            <person name="Negre B."/>
            <person name="Newfeld S."/>
            <person name="Nielsen R."/>
            <person name="Noor M.A."/>
            <person name="O'Grady P."/>
            <person name="Pachter L."/>
            <person name="Papaceit M."/>
            <person name="Parisi M.J."/>
            <person name="Parisi M."/>
            <person name="Parts L."/>
            <person name="Pedersen J.S."/>
            <person name="Pesole G."/>
            <person name="Phillippy A.M."/>
            <person name="Ponting C.P."/>
            <person name="Pop M."/>
            <person name="Porcelli D."/>
            <person name="Powell J.R."/>
            <person name="Prohaska S."/>
            <person name="Pruitt K."/>
            <person name="Puig M."/>
            <person name="Quesneville H."/>
            <person name="Ram K.R."/>
            <person name="Rand D."/>
            <person name="Rasmussen M.D."/>
            <person name="Reed L.K."/>
            <person name="Reenan R."/>
            <person name="Reily A."/>
            <person name="Remington K.A."/>
            <person name="Rieger T.T."/>
            <person name="Ritchie M.G."/>
            <person name="Robin C."/>
            <person name="Rogers Y.H."/>
            <person name="Rohde C."/>
            <person name="Rozas J."/>
            <person name="Rubenfield M.J."/>
            <person name="Ruiz A."/>
            <person name="Russo S."/>
            <person name="Salzberg S.L."/>
            <person name="Sanchez-Gracia A."/>
            <person name="Saranga D.J."/>
            <person name="Sato H."/>
            <person name="Schaeffer S.W."/>
            <person name="Schatz M.C."/>
            <person name="Schlenke T."/>
            <person name="Schwartz R."/>
            <person name="Segarra C."/>
            <person name="Singh R.S."/>
            <person name="Sirot L."/>
            <person name="Sirota M."/>
            <person name="Sisneros N.B."/>
            <person name="Smith C.D."/>
            <person name="Smith T.F."/>
            <person name="Spieth J."/>
            <person name="Stage D.E."/>
            <person name="Stark A."/>
            <person name="Stephan W."/>
            <person name="Strausberg R.L."/>
            <person name="Strempel S."/>
            <person name="Sturgill D."/>
            <person name="Sutton G."/>
            <person name="Sutton G.G."/>
            <person name="Tao W."/>
            <person name="Teichmann S."/>
            <person name="Tobari Y.N."/>
            <person name="Tomimura Y."/>
            <person name="Tsolas J.M."/>
            <person name="Valente V.L."/>
            <person name="Venter E."/>
            <person name="Venter J.C."/>
            <person name="Vicario S."/>
            <person name="Vieira F.G."/>
            <person name="Vilella A.J."/>
            <person name="Villasante A."/>
            <person name="Walenz B."/>
            <person name="Wang J."/>
            <person name="Wasserman M."/>
            <person name="Watts T."/>
            <person name="Wilson D."/>
            <person name="Wilson R.K."/>
            <person name="Wing R.A."/>
            <person name="Wolfner M.F."/>
            <person name="Wong A."/>
            <person name="Wong G.K."/>
            <person name="Wu C.I."/>
            <person name="Wu G."/>
            <person name="Yamamoto D."/>
            <person name="Yang H.P."/>
            <person name="Yang S.P."/>
            <person name="Yorke J.A."/>
            <person name="Yoshida K."/>
            <person name="Zdobnov E."/>
            <person name="Zhang P."/>
            <person name="Zhang Y."/>
            <person name="Zimin A.V."/>
            <person name="Baldwin J."/>
            <person name="Abdouelleil A."/>
            <person name="Abdulkadir J."/>
            <person name="Abebe A."/>
            <person name="Abera B."/>
            <person name="Abreu J."/>
            <person name="Acer S.C."/>
            <person name="Aftuck L."/>
            <person name="Alexander A."/>
            <person name="An P."/>
            <person name="Anderson E."/>
            <person name="Anderson S."/>
            <person name="Arachi H."/>
            <person name="Azer M."/>
            <person name="Bachantsang P."/>
            <person name="Barry A."/>
            <person name="Bayul T."/>
            <person name="Berlin A."/>
            <person name="Bessette D."/>
            <person name="Bloom T."/>
            <person name="Blye J."/>
            <person name="Boguslavskiy L."/>
            <person name="Bonnet C."/>
            <person name="Boukhgalter B."/>
            <person name="Bourzgui I."/>
            <person name="Brown A."/>
            <person name="Cahill P."/>
            <person name="Channer S."/>
            <person name="Cheshatsang Y."/>
            <person name="Chuda L."/>
            <person name="Citroen M."/>
            <person name="Collymore A."/>
            <person name="Cooke P."/>
            <person name="Costello M."/>
            <person name="D'Aco K."/>
            <person name="Daza R."/>
            <person name="De Haan G."/>
            <person name="DeGray S."/>
            <person name="DeMaso C."/>
            <person name="Dhargay N."/>
            <person name="Dooley K."/>
            <person name="Dooley E."/>
            <person name="Doricent M."/>
            <person name="Dorje P."/>
            <person name="Dorjee K."/>
            <person name="Dupes A."/>
            <person name="Elong R."/>
            <person name="Falk J."/>
            <person name="Farina A."/>
            <person name="Faro S."/>
            <person name="Ferguson D."/>
            <person name="Fisher S."/>
            <person name="Foley C.D."/>
            <person name="Franke A."/>
            <person name="Friedrich D."/>
            <person name="Gadbois L."/>
            <person name="Gearin G."/>
            <person name="Gearin C.R."/>
            <person name="Giannoukos G."/>
            <person name="Goode T."/>
            <person name="Graham J."/>
            <person name="Grandbois E."/>
            <person name="Grewal S."/>
            <person name="Gyaltsen K."/>
            <person name="Hafez N."/>
            <person name="Hagos B."/>
            <person name="Hall J."/>
            <person name="Henson C."/>
            <person name="Hollinger A."/>
            <person name="Honan T."/>
            <person name="Huard M.D."/>
            <person name="Hughes L."/>
            <person name="Hurhula B."/>
            <person name="Husby M.E."/>
            <person name="Kamat A."/>
            <person name="Kanga B."/>
            <person name="Kashin S."/>
            <person name="Khazanovich D."/>
            <person name="Kisner P."/>
            <person name="Lance K."/>
            <person name="Lara M."/>
            <person name="Lee W."/>
            <person name="Lennon N."/>
            <person name="Letendre F."/>
            <person name="LeVine R."/>
            <person name="Lipovsky A."/>
            <person name="Liu X."/>
            <person name="Liu J."/>
            <person name="Liu S."/>
            <person name="Lokyitsang T."/>
            <person name="Lokyitsang Y."/>
            <person name="Lubonja R."/>
            <person name="Lui A."/>
            <person name="MacDonald P."/>
            <person name="Magnisalis V."/>
            <person name="Maru K."/>
            <person name="Matthews C."/>
            <person name="McCusker W."/>
            <person name="McDonough S."/>
            <person name="Mehta T."/>
            <person name="Meldrim J."/>
            <person name="Meneus L."/>
            <person name="Mihai O."/>
            <person name="Mihalev A."/>
            <person name="Mihova T."/>
            <person name="Mittelman R."/>
            <person name="Mlenga V."/>
            <person name="Montmayeur A."/>
            <person name="Mulrain L."/>
            <person name="Navidi A."/>
            <person name="Naylor J."/>
            <person name="Negash T."/>
            <person name="Nguyen T."/>
            <person name="Nguyen N."/>
            <person name="Nicol R."/>
            <person name="Norbu C."/>
            <person name="Norbu N."/>
            <person name="Novod N."/>
            <person name="O'Neill B."/>
            <person name="Osman S."/>
            <person name="Markiewicz E."/>
            <person name="Oyono O.L."/>
            <person name="Patti C."/>
            <person name="Phunkhang P."/>
            <person name="Pierre F."/>
            <person name="Priest M."/>
            <person name="Raghuraman S."/>
            <person name="Rege F."/>
            <person name="Reyes R."/>
            <person name="Rise C."/>
            <person name="Rogov P."/>
            <person name="Ross K."/>
            <person name="Ryan E."/>
            <person name="Settipalli S."/>
            <person name="Shea T."/>
            <person name="Sherpa N."/>
            <person name="Shi L."/>
            <person name="Shih D."/>
            <person name="Sparrow T."/>
            <person name="Spaulding J."/>
            <person name="Stalker J."/>
            <person name="Stange-Thomann N."/>
            <person name="Stavropoulos S."/>
            <person name="Stone C."/>
            <person name="Strader C."/>
            <person name="Tesfaye S."/>
            <person name="Thomson T."/>
            <person name="Thoulutsang Y."/>
            <person name="Thoulutsang D."/>
            <person name="Topham K."/>
            <person name="Topping I."/>
            <person name="Tsamla T."/>
            <person name="Vassiliev H."/>
            <person name="Vo A."/>
            <person name="Wangchuk T."/>
            <person name="Wangdi T."/>
            <person name="Weiand M."/>
            <person name="Wilkinson J."/>
            <person name="Wilson A."/>
            <person name="Yadav S."/>
            <person name="Young G."/>
            <person name="Yu Q."/>
            <person name="Zembek L."/>
            <person name="Zhong D."/>
            <person name="Zimmer A."/>
            <person name="Zwirko Z."/>
            <person name="Jaffe D.B."/>
            <person name="Alvarez P."/>
            <person name="Brockman W."/>
            <person name="Butler J."/>
            <person name="Chin C."/>
            <person name="Gnerre S."/>
            <person name="Grabherr M."/>
            <person name="Kleber M."/>
            <person name="Mauceli E."/>
            <person name="MacCallum I."/>
        </authorList>
    </citation>
    <scope>NUCLEOTIDE SEQUENCE [LARGE SCALE GENOMIC DNA]</scope>
    <source>
        <strain evidence="14">Tucson 15010-1051.87</strain>
    </source>
</reference>
<dbReference type="AlphaFoldDB" id="B4LJ08"/>
<evidence type="ECO:0000256" key="3">
    <source>
        <dbReference type="ARBA" id="ARBA00022525"/>
    </source>
</evidence>
<keyword evidence="14" id="KW-1185">Reference proteome</keyword>
<dbReference type="PROSITE" id="PS50240">
    <property type="entry name" value="TRYPSIN_DOM"/>
    <property type="match status" value="1"/>
</dbReference>
<dbReference type="InterPro" id="IPR050430">
    <property type="entry name" value="Peptidase_S1"/>
</dbReference>
<dbReference type="PANTHER" id="PTHR24276:SF91">
    <property type="entry name" value="AT26814P-RELATED"/>
    <property type="match status" value="1"/>
</dbReference>
<gene>
    <name evidence="13" type="primary">Dvir\GJ20851</name>
    <name evidence="13" type="ORF">Dvir_GJ20851</name>
</gene>
<protein>
    <recommendedName>
        <fullName evidence="11">trypsin</fullName>
        <ecNumber evidence="11">3.4.21.4</ecNumber>
    </recommendedName>
</protein>
<dbReference type="GO" id="GO:0005576">
    <property type="term" value="C:extracellular region"/>
    <property type="evidence" value="ECO:0007669"/>
    <property type="project" value="UniProtKB-SubCell"/>
</dbReference>
<dbReference type="PRINTS" id="PR00722">
    <property type="entry name" value="CHYMOTRYPSIN"/>
</dbReference>
<evidence type="ECO:0000256" key="5">
    <source>
        <dbReference type="ARBA" id="ARBA00022729"/>
    </source>
</evidence>
<dbReference type="InterPro" id="IPR018114">
    <property type="entry name" value="TRYPSIN_HIS"/>
</dbReference>
<evidence type="ECO:0000313" key="14">
    <source>
        <dbReference type="Proteomes" id="UP000008792"/>
    </source>
</evidence>
<keyword evidence="7" id="KW-0720">Serine protease</keyword>
<dbReference type="PANTHER" id="PTHR24276">
    <property type="entry name" value="POLYSERASE-RELATED"/>
    <property type="match status" value="1"/>
</dbReference>
<dbReference type="SUPFAM" id="SSF50494">
    <property type="entry name" value="Trypsin-like serine proteases"/>
    <property type="match status" value="1"/>
</dbReference>
<keyword evidence="8" id="KW-0865">Zymogen</keyword>
<dbReference type="Pfam" id="PF00089">
    <property type="entry name" value="Trypsin"/>
    <property type="match status" value="1"/>
</dbReference>
<sequence length="252" mass="27095">MRCSCRDSSQLAPDGRIVGGEVISAYYLPYQVSVRRRNSARSAYAHSCGGALLDERTVLTAAHCVYNRQEENFLVVAGTELRAGMDGGVVSRVERLVPHELYNASITDNDIALIFVTPPFPLDSQRKIATIEVGPELPPVGTLATVSGWGMTTEDGFGSTQLRQVQVPLVDREVCQTAYNWRPITEGMLCAAASGGGKDACQGDNGGPLVVDNKVVGIVSFGEGCARAQYPGVYAAVPYFQEWIAEQRAAYA</sequence>
<dbReference type="CDD" id="cd00190">
    <property type="entry name" value="Tryp_SPc"/>
    <property type="match status" value="1"/>
</dbReference>
<dbReference type="HOGENOM" id="CLU_006842_7_1_1"/>
<keyword evidence="5" id="KW-0732">Signal</keyword>
<evidence type="ECO:0000256" key="2">
    <source>
        <dbReference type="ARBA" id="ARBA00007664"/>
    </source>
</evidence>
<dbReference type="EC" id="3.4.21.4" evidence="11"/>
<dbReference type="InterPro" id="IPR009003">
    <property type="entry name" value="Peptidase_S1_PA"/>
</dbReference>
<comment type="subcellular location">
    <subcellularLocation>
        <location evidence="1">Secreted</location>
        <location evidence="1">Extracellular space</location>
    </subcellularLocation>
</comment>
<dbReference type="FunCoup" id="B4LJ08">
    <property type="interactions" value="61"/>
</dbReference>
<proteinExistence type="inferred from homology"/>
<keyword evidence="3" id="KW-0964">Secreted</keyword>
<dbReference type="InterPro" id="IPR001254">
    <property type="entry name" value="Trypsin_dom"/>
</dbReference>
<dbReference type="Proteomes" id="UP000008792">
    <property type="component" value="Unassembled WGS sequence"/>
</dbReference>
<dbReference type="SMART" id="SM00020">
    <property type="entry name" value="Tryp_SPc"/>
    <property type="match status" value="1"/>
</dbReference>
<evidence type="ECO:0000256" key="11">
    <source>
        <dbReference type="ARBA" id="ARBA00038868"/>
    </source>
</evidence>
<feature type="domain" description="Peptidase S1" evidence="12">
    <location>
        <begin position="17"/>
        <end position="249"/>
    </location>
</feature>
<comment type="similarity">
    <text evidence="2">Belongs to the peptidase S1 family.</text>
</comment>
<dbReference type="InterPro" id="IPR043504">
    <property type="entry name" value="Peptidase_S1_PA_chymotrypsin"/>
</dbReference>
<evidence type="ECO:0000256" key="10">
    <source>
        <dbReference type="ARBA" id="ARBA00036320"/>
    </source>
</evidence>
<comment type="catalytic activity">
    <reaction evidence="10">
        <text>Preferential cleavage: Arg-|-Xaa, Lys-|-Xaa.</text>
        <dbReference type="EC" id="3.4.21.4"/>
    </reaction>
</comment>
<dbReference type="PROSITE" id="PS00134">
    <property type="entry name" value="TRYPSIN_HIS"/>
    <property type="match status" value="1"/>
</dbReference>